<evidence type="ECO:0000313" key="5">
    <source>
        <dbReference type="Proteomes" id="UP000618319"/>
    </source>
</evidence>
<sequence length="489" mass="54685">MIMNRRKIEGWAILALVVVTLVASCKVGQRYVQPDLHVPNAFRGDTVHAATDTVHTGRVHWNTFFKDPTLKNLIDSALVHNNDLKVALINLEIANRQLRQNRANYLPSVDATVAGANRQWRSSEFSSGPSSKWYDKMQKDAPQNMFMSVSQFGSEVSFSWELDIWGKISNRNDQLLAEYLDTFEAKNAVQTSIIANVAKGYFNLLMLDAKIEVAKRNVRLNDSTLRMIELQYEAGEITALAIQQTESQRLLAASLIPQLEKEIFVQENALRILAGQMPDSIPRDDSASQVFAEDMTFTLASPVEVIRNRPDVRSAELQLVAANANANVEQAMRYPTLSIGGSLGVNAMLPKNWFNIPGALLGGIAGDITTPIFRNKTLKLRYETARLERDKVEIGLQQTVVEAINEVSNAVVTVEKQREELEYARRRVENSQLAVRNATLLFKGGYASYLEVITAQSNALSSDLDLAELRQQHLQSHVDLYRALGGGWR</sequence>
<dbReference type="Pfam" id="PF02321">
    <property type="entry name" value="OEP"/>
    <property type="match status" value="2"/>
</dbReference>
<name>A0ABR9T9V6_9SPHI</name>
<evidence type="ECO:0000256" key="1">
    <source>
        <dbReference type="ARBA" id="ARBA00007613"/>
    </source>
</evidence>
<dbReference type="EMBL" id="PSKQ01000023">
    <property type="protein sequence ID" value="MBE8722098.1"/>
    <property type="molecule type" value="Genomic_DNA"/>
</dbReference>
<gene>
    <name evidence="4" type="ORF">C4F40_15320</name>
</gene>
<organism evidence="4 5">
    <name type="scientific">Sphingobacterium pedocola</name>
    <dbReference type="NCBI Taxonomy" id="2082722"/>
    <lineage>
        <taxon>Bacteria</taxon>
        <taxon>Pseudomonadati</taxon>
        <taxon>Bacteroidota</taxon>
        <taxon>Sphingobacteriia</taxon>
        <taxon>Sphingobacteriales</taxon>
        <taxon>Sphingobacteriaceae</taxon>
        <taxon>Sphingobacterium</taxon>
    </lineage>
</organism>
<keyword evidence="2" id="KW-0472">Membrane</keyword>
<evidence type="ECO:0000313" key="4">
    <source>
        <dbReference type="EMBL" id="MBE8722098.1"/>
    </source>
</evidence>
<dbReference type="NCBIfam" id="TIGR01845">
    <property type="entry name" value="outer_NodT"/>
    <property type="match status" value="1"/>
</dbReference>
<keyword evidence="2" id="KW-0449">Lipoprotein</keyword>
<comment type="subcellular location">
    <subcellularLocation>
        <location evidence="2">Cell membrane</location>
        <topology evidence="2">Lipid-anchor</topology>
    </subcellularLocation>
</comment>
<comment type="caution">
    <text evidence="4">The sequence shown here is derived from an EMBL/GenBank/DDBJ whole genome shotgun (WGS) entry which is preliminary data.</text>
</comment>
<keyword evidence="2" id="KW-0812">Transmembrane</keyword>
<feature type="coiled-coil region" evidence="3">
    <location>
        <begin position="404"/>
        <end position="434"/>
    </location>
</feature>
<keyword evidence="2" id="KW-1134">Transmembrane beta strand</keyword>
<proteinExistence type="inferred from homology"/>
<dbReference type="PROSITE" id="PS51257">
    <property type="entry name" value="PROKAR_LIPOPROTEIN"/>
    <property type="match status" value="1"/>
</dbReference>
<dbReference type="InterPro" id="IPR010131">
    <property type="entry name" value="MdtP/NodT-like"/>
</dbReference>
<evidence type="ECO:0000256" key="2">
    <source>
        <dbReference type="RuleBase" id="RU362097"/>
    </source>
</evidence>
<dbReference type="Proteomes" id="UP000618319">
    <property type="component" value="Unassembled WGS sequence"/>
</dbReference>
<keyword evidence="2" id="KW-0564">Palmitate</keyword>
<accession>A0ABR9T9V6</accession>
<keyword evidence="3" id="KW-0175">Coiled coil</keyword>
<reference evidence="4 5" key="1">
    <citation type="submission" date="2018-02" db="EMBL/GenBank/DDBJ databases">
        <title>Sphingobacterium KA21.</title>
        <authorList>
            <person name="Vasarhelyi B.M."/>
            <person name="Deshmukh S."/>
            <person name="Balint B."/>
            <person name="Kukolya J."/>
        </authorList>
    </citation>
    <scope>NUCLEOTIDE SEQUENCE [LARGE SCALE GENOMIC DNA]</scope>
    <source>
        <strain evidence="4 5">Ka21</strain>
    </source>
</reference>
<dbReference type="InterPro" id="IPR003423">
    <property type="entry name" value="OMP_efflux"/>
</dbReference>
<dbReference type="PANTHER" id="PTHR30203">
    <property type="entry name" value="OUTER MEMBRANE CATION EFFLUX PROTEIN"/>
    <property type="match status" value="1"/>
</dbReference>
<protein>
    <submittedName>
        <fullName evidence="4">RND transporter</fullName>
    </submittedName>
</protein>
<evidence type="ECO:0000256" key="3">
    <source>
        <dbReference type="SAM" id="Coils"/>
    </source>
</evidence>
<dbReference type="SUPFAM" id="SSF56954">
    <property type="entry name" value="Outer membrane efflux proteins (OEP)"/>
    <property type="match status" value="1"/>
</dbReference>
<comment type="similarity">
    <text evidence="1 2">Belongs to the outer membrane factor (OMF) (TC 1.B.17) family.</text>
</comment>
<dbReference type="Gene3D" id="1.20.1600.10">
    <property type="entry name" value="Outer membrane efflux proteins (OEP)"/>
    <property type="match status" value="1"/>
</dbReference>
<dbReference type="PANTHER" id="PTHR30203:SF33">
    <property type="entry name" value="BLR4455 PROTEIN"/>
    <property type="match status" value="1"/>
</dbReference>
<dbReference type="Gene3D" id="2.20.200.10">
    <property type="entry name" value="Outer membrane efflux proteins (OEP)"/>
    <property type="match status" value="1"/>
</dbReference>
<keyword evidence="5" id="KW-1185">Reference proteome</keyword>